<dbReference type="InterPro" id="IPR005541">
    <property type="entry name" value="KNOX2"/>
</dbReference>
<feature type="domain" description="KNOX1" evidence="3">
    <location>
        <begin position="57"/>
        <end position="101"/>
    </location>
</feature>
<protein>
    <recommendedName>
        <fullName evidence="3">KNOX1 domain-containing protein</fullName>
    </recommendedName>
</protein>
<keyword evidence="5" id="KW-1185">Reference proteome</keyword>
<name>A0A9Q0KLR2_9MAGN</name>
<organism evidence="4 5">
    <name type="scientific">Protea cynaroides</name>
    <dbReference type="NCBI Taxonomy" id="273540"/>
    <lineage>
        <taxon>Eukaryota</taxon>
        <taxon>Viridiplantae</taxon>
        <taxon>Streptophyta</taxon>
        <taxon>Embryophyta</taxon>
        <taxon>Tracheophyta</taxon>
        <taxon>Spermatophyta</taxon>
        <taxon>Magnoliopsida</taxon>
        <taxon>Proteales</taxon>
        <taxon>Proteaceae</taxon>
        <taxon>Protea</taxon>
    </lineage>
</organism>
<dbReference type="GO" id="GO:0003677">
    <property type="term" value="F:DNA binding"/>
    <property type="evidence" value="ECO:0007669"/>
    <property type="project" value="InterPro"/>
</dbReference>
<comment type="subcellular location">
    <subcellularLocation>
        <location evidence="1">Nucleus</location>
    </subcellularLocation>
</comment>
<dbReference type="Proteomes" id="UP001141806">
    <property type="component" value="Unassembled WGS sequence"/>
</dbReference>
<dbReference type="Pfam" id="PF03791">
    <property type="entry name" value="KNOX2"/>
    <property type="match status" value="1"/>
</dbReference>
<comment type="caution">
    <text evidence="4">The sequence shown here is derived from an EMBL/GenBank/DDBJ whole genome shotgun (WGS) entry which is preliminary data.</text>
</comment>
<reference evidence="4" key="1">
    <citation type="journal article" date="2023" name="Plant J.">
        <title>The genome of the king protea, Protea cynaroides.</title>
        <authorList>
            <person name="Chang J."/>
            <person name="Duong T.A."/>
            <person name="Schoeman C."/>
            <person name="Ma X."/>
            <person name="Roodt D."/>
            <person name="Barker N."/>
            <person name="Li Z."/>
            <person name="Van de Peer Y."/>
            <person name="Mizrachi E."/>
        </authorList>
    </citation>
    <scope>NUCLEOTIDE SEQUENCE</scope>
    <source>
        <tissue evidence="4">Young leaves</tissue>
    </source>
</reference>
<keyword evidence="2" id="KW-0539">Nucleus</keyword>
<gene>
    <name evidence="4" type="ORF">NE237_005988</name>
</gene>
<dbReference type="Pfam" id="PF03790">
    <property type="entry name" value="KNOX1"/>
    <property type="match status" value="1"/>
</dbReference>
<accession>A0A9Q0KLR2</accession>
<dbReference type="InterPro" id="IPR053363">
    <property type="entry name" value="Leaf_patterning_domain"/>
</dbReference>
<proteinExistence type="predicted"/>
<evidence type="ECO:0000256" key="2">
    <source>
        <dbReference type="ARBA" id="ARBA00023242"/>
    </source>
</evidence>
<dbReference type="GO" id="GO:0005634">
    <property type="term" value="C:nucleus"/>
    <property type="evidence" value="ECO:0007669"/>
    <property type="project" value="UniProtKB-SubCell"/>
</dbReference>
<evidence type="ECO:0000313" key="4">
    <source>
        <dbReference type="EMBL" id="KAJ4972814.1"/>
    </source>
</evidence>
<evidence type="ECO:0000259" key="3">
    <source>
        <dbReference type="SMART" id="SM01255"/>
    </source>
</evidence>
<dbReference type="AlphaFoldDB" id="A0A9Q0KLR2"/>
<evidence type="ECO:0000313" key="5">
    <source>
        <dbReference type="Proteomes" id="UP001141806"/>
    </source>
</evidence>
<dbReference type="InterPro" id="IPR005540">
    <property type="entry name" value="KNOX1"/>
</dbReference>
<evidence type="ECO:0000256" key="1">
    <source>
        <dbReference type="ARBA" id="ARBA00004123"/>
    </source>
</evidence>
<dbReference type="PANTHER" id="PTHR48268">
    <property type="entry name" value="HOMEOBOX PROTEIN KNOTTED-1-LIKE 6 ISOFORM X1"/>
    <property type="match status" value="1"/>
</dbReference>
<dbReference type="PANTHER" id="PTHR48268:SF2">
    <property type="entry name" value="PROTEIN KNATM"/>
    <property type="match status" value="1"/>
</dbReference>
<sequence>MTVFFFGFSPNRVRGRDLRPFRSLLGILRGGGSNIAGLNDDAPPMLVSLTFSGEQQRQLKAAISNHPLYEQLLEAHVGCLRVAIPIDHLPLIDGQLEHAHHFLRSYASHHRHHHHNEKQDLDNFLTQYLLLLCSFKEQLQHVRVHLLNTALEMIRLGPNLKDEIVGGVDSRNLKRTKKE</sequence>
<dbReference type="SMART" id="SM01255">
    <property type="entry name" value="KNOX1"/>
    <property type="match status" value="1"/>
</dbReference>
<dbReference type="EMBL" id="JAMYWD010000004">
    <property type="protein sequence ID" value="KAJ4972814.1"/>
    <property type="molecule type" value="Genomic_DNA"/>
</dbReference>
<dbReference type="OrthoDB" id="779405at2759"/>